<feature type="compositionally biased region" description="Polar residues" evidence="1">
    <location>
        <begin position="89"/>
        <end position="146"/>
    </location>
</feature>
<dbReference type="EMBL" id="CAJOBH010000822">
    <property type="protein sequence ID" value="CAF3819611.1"/>
    <property type="molecule type" value="Genomic_DNA"/>
</dbReference>
<evidence type="ECO:0000313" key="4">
    <source>
        <dbReference type="Proteomes" id="UP000681967"/>
    </source>
</evidence>
<protein>
    <submittedName>
        <fullName evidence="2">Uncharacterized protein</fullName>
    </submittedName>
</protein>
<name>A0A8S2JYL9_9BILA</name>
<sequence length="154" mass="16962">MSSRHSSKSFGSVVNTYQQQQQQQSSITDLDEVVKSTPLKSLQIGGEIHERYDDGVFDDGAVSEAEEDENNSDDSDDEDEIEHFDATDCTITDLDSNLQQGEKTDNLNDIQSGQKNSSNNTSTEGQTVKLDSNNVTVENNIKQNDNGLHEASET</sequence>
<evidence type="ECO:0000313" key="2">
    <source>
        <dbReference type="EMBL" id="CAF3819611.1"/>
    </source>
</evidence>
<feature type="compositionally biased region" description="Acidic residues" evidence="1">
    <location>
        <begin position="64"/>
        <end position="82"/>
    </location>
</feature>
<evidence type="ECO:0000313" key="3">
    <source>
        <dbReference type="EMBL" id="CAF4097775.1"/>
    </source>
</evidence>
<accession>A0A8S2JYL9</accession>
<evidence type="ECO:0000256" key="1">
    <source>
        <dbReference type="SAM" id="MobiDB-lite"/>
    </source>
</evidence>
<feature type="region of interest" description="Disordered" evidence="1">
    <location>
        <begin position="1"/>
        <end position="154"/>
    </location>
</feature>
<feature type="compositionally biased region" description="Polar residues" evidence="1">
    <location>
        <begin position="1"/>
        <end position="17"/>
    </location>
</feature>
<dbReference type="EMBL" id="CAJOBJ010007892">
    <property type="protein sequence ID" value="CAF4097775.1"/>
    <property type="molecule type" value="Genomic_DNA"/>
</dbReference>
<dbReference type="AlphaFoldDB" id="A0A8S2JYL9"/>
<reference evidence="2" key="1">
    <citation type="submission" date="2021-02" db="EMBL/GenBank/DDBJ databases">
        <authorList>
            <person name="Nowell W R."/>
        </authorList>
    </citation>
    <scope>NUCLEOTIDE SEQUENCE</scope>
</reference>
<dbReference type="Proteomes" id="UP000681720">
    <property type="component" value="Unassembled WGS sequence"/>
</dbReference>
<organism evidence="2 4">
    <name type="scientific">Rotaria magnacalcarata</name>
    <dbReference type="NCBI Taxonomy" id="392030"/>
    <lineage>
        <taxon>Eukaryota</taxon>
        <taxon>Metazoa</taxon>
        <taxon>Spiralia</taxon>
        <taxon>Gnathifera</taxon>
        <taxon>Rotifera</taxon>
        <taxon>Eurotatoria</taxon>
        <taxon>Bdelloidea</taxon>
        <taxon>Philodinida</taxon>
        <taxon>Philodinidae</taxon>
        <taxon>Rotaria</taxon>
    </lineage>
</organism>
<gene>
    <name evidence="2" type="ORF">BYL167_LOCUS4029</name>
    <name evidence="3" type="ORF">GIL414_LOCUS16949</name>
</gene>
<comment type="caution">
    <text evidence="2">The sequence shown here is derived from an EMBL/GenBank/DDBJ whole genome shotgun (WGS) entry which is preliminary data.</text>
</comment>
<proteinExistence type="predicted"/>
<dbReference type="Proteomes" id="UP000681967">
    <property type="component" value="Unassembled WGS sequence"/>
</dbReference>